<gene>
    <name evidence="2" type="ORF">HCJ94_14085</name>
</gene>
<accession>A0ABX0Z5G7</accession>
<dbReference type="EMBL" id="JAATEO010000013">
    <property type="protein sequence ID" value="NJP33086.1"/>
    <property type="molecule type" value="Genomic_DNA"/>
</dbReference>
<evidence type="ECO:0000313" key="2">
    <source>
        <dbReference type="EMBL" id="NJP33086.1"/>
    </source>
</evidence>
<name>A0ABX0Z5G7_9ACTN</name>
<reference evidence="2 3" key="1">
    <citation type="submission" date="2020-03" db="EMBL/GenBank/DDBJ databases">
        <title>WGS of actinomycetes isolated from Thailand.</title>
        <authorList>
            <person name="Thawai C."/>
        </authorList>
    </citation>
    <scope>NUCLEOTIDE SEQUENCE [LARGE SCALE GENOMIC DNA]</scope>
    <source>
        <strain evidence="2 3">HSS6-12</strain>
    </source>
</reference>
<proteinExistence type="predicted"/>
<protein>
    <submittedName>
        <fullName evidence="2">Helix-turn-helix transcriptional regulator</fullName>
    </submittedName>
</protein>
<feature type="domain" description="DUF6597" evidence="1">
    <location>
        <begin position="6"/>
        <end position="111"/>
    </location>
</feature>
<dbReference type="Proteomes" id="UP000783871">
    <property type="component" value="Unassembled WGS sequence"/>
</dbReference>
<keyword evidence="3" id="KW-1185">Reference proteome</keyword>
<dbReference type="Gene3D" id="1.10.10.60">
    <property type="entry name" value="Homeodomain-like"/>
    <property type="match status" value="1"/>
</dbReference>
<dbReference type="RefSeq" id="WP_168001467.1">
    <property type="nucleotide sequence ID" value="NZ_JAATEO010000013.1"/>
</dbReference>
<evidence type="ECO:0000313" key="3">
    <source>
        <dbReference type="Proteomes" id="UP000783871"/>
    </source>
</evidence>
<comment type="caution">
    <text evidence="2">The sequence shown here is derived from an EMBL/GenBank/DDBJ whole genome shotgun (WGS) entry which is preliminary data.</text>
</comment>
<organism evidence="2 3">
    <name type="scientific">Micromonospora thermarum</name>
    <dbReference type="NCBI Taxonomy" id="2720024"/>
    <lineage>
        <taxon>Bacteria</taxon>
        <taxon>Bacillati</taxon>
        <taxon>Actinomycetota</taxon>
        <taxon>Actinomycetes</taxon>
        <taxon>Micromonosporales</taxon>
        <taxon>Micromonosporaceae</taxon>
        <taxon>Micromonospora</taxon>
    </lineage>
</organism>
<dbReference type="InterPro" id="IPR046532">
    <property type="entry name" value="DUF6597"/>
</dbReference>
<dbReference type="Pfam" id="PF20240">
    <property type="entry name" value="DUF6597"/>
    <property type="match status" value="1"/>
</dbReference>
<sequence length="247" mass="26593">MPRELVPPGGALAPYLAGIGWWATDLPAGRERRLPTGGMQLVVNLAADEVRWYDADGREHRRGGTVVCAATPGPVTVDTADQRTVICVPFRPGGAHPVLGVPATALDDPVVELAALWGRAAVTLRARLLAAGGPRAALWELRRTLARRLDRGPGNDPAVPAAAAALDRGMAVADVADRLGLTPAGLRRRFAVGTGLTPKDYSARTYLVRDPGGNSWCFWQPLDRPVRLRDGWREMRPEPVTARRGER</sequence>
<evidence type="ECO:0000259" key="1">
    <source>
        <dbReference type="Pfam" id="PF20240"/>
    </source>
</evidence>